<feature type="domain" description="ComEC/Rec2-related protein" evidence="8">
    <location>
        <begin position="246"/>
        <end position="529"/>
    </location>
</feature>
<dbReference type="InterPro" id="IPR004477">
    <property type="entry name" value="ComEC_N"/>
</dbReference>
<dbReference type="Proteomes" id="UP000295023">
    <property type="component" value="Unassembled WGS sequence"/>
</dbReference>
<dbReference type="OrthoDB" id="9790149at2"/>
<dbReference type="InterPro" id="IPR025405">
    <property type="entry name" value="DUF4131"/>
</dbReference>
<dbReference type="InterPro" id="IPR052159">
    <property type="entry name" value="Competence_DNA_uptake"/>
</dbReference>
<feature type="compositionally biased region" description="Pro residues" evidence="6">
    <location>
        <begin position="695"/>
        <end position="715"/>
    </location>
</feature>
<feature type="transmembrane region" description="Helical" evidence="7">
    <location>
        <begin position="299"/>
        <end position="322"/>
    </location>
</feature>
<dbReference type="NCBIfam" id="TIGR00360">
    <property type="entry name" value="ComEC_N-term"/>
    <property type="match status" value="1"/>
</dbReference>
<feature type="transmembrane region" description="Helical" evidence="7">
    <location>
        <begin position="371"/>
        <end position="390"/>
    </location>
</feature>
<evidence type="ECO:0000256" key="7">
    <source>
        <dbReference type="SAM" id="Phobius"/>
    </source>
</evidence>
<feature type="transmembrane region" description="Helical" evidence="7">
    <location>
        <begin position="411"/>
        <end position="434"/>
    </location>
</feature>
<feature type="transmembrane region" description="Helical" evidence="7">
    <location>
        <begin position="446"/>
        <end position="469"/>
    </location>
</feature>
<keyword evidence="2" id="KW-1003">Cell membrane</keyword>
<dbReference type="Pfam" id="PF03772">
    <property type="entry name" value="Competence"/>
    <property type="match status" value="1"/>
</dbReference>
<feature type="transmembrane region" description="Helical" evidence="7">
    <location>
        <begin position="270"/>
        <end position="293"/>
    </location>
</feature>
<evidence type="ECO:0000256" key="2">
    <source>
        <dbReference type="ARBA" id="ARBA00022475"/>
    </source>
</evidence>
<keyword evidence="5 7" id="KW-0472">Membrane</keyword>
<dbReference type="Pfam" id="PF13567">
    <property type="entry name" value="DUF4131"/>
    <property type="match status" value="1"/>
</dbReference>
<reference evidence="10 11" key="1">
    <citation type="submission" date="2019-03" db="EMBL/GenBank/DDBJ databases">
        <title>Paracraurococcus aquatilis NE82 genome sequence.</title>
        <authorList>
            <person name="Zhao Y."/>
            <person name="Du Z."/>
        </authorList>
    </citation>
    <scope>NUCLEOTIDE SEQUENCE [LARGE SCALE GENOMIC DNA]</scope>
    <source>
        <strain evidence="10 11">NE82</strain>
    </source>
</reference>
<comment type="caution">
    <text evidence="10">The sequence shown here is derived from an EMBL/GenBank/DDBJ whole genome shotgun (WGS) entry which is preliminary data.</text>
</comment>
<gene>
    <name evidence="10" type="ORF">EXY23_01015</name>
</gene>
<accession>A0A4V2WM75</accession>
<name>A0A4V2WM75_9PROT</name>
<evidence type="ECO:0000256" key="6">
    <source>
        <dbReference type="SAM" id="MobiDB-lite"/>
    </source>
</evidence>
<evidence type="ECO:0000259" key="8">
    <source>
        <dbReference type="Pfam" id="PF03772"/>
    </source>
</evidence>
<feature type="transmembrane region" description="Helical" evidence="7">
    <location>
        <begin position="81"/>
        <end position="103"/>
    </location>
</feature>
<keyword evidence="3 7" id="KW-0812">Transmembrane</keyword>
<evidence type="ECO:0000256" key="3">
    <source>
        <dbReference type="ARBA" id="ARBA00022692"/>
    </source>
</evidence>
<evidence type="ECO:0000256" key="4">
    <source>
        <dbReference type="ARBA" id="ARBA00022989"/>
    </source>
</evidence>
<evidence type="ECO:0000313" key="11">
    <source>
        <dbReference type="Proteomes" id="UP000295023"/>
    </source>
</evidence>
<feature type="transmembrane region" description="Helical" evidence="7">
    <location>
        <begin position="476"/>
        <end position="497"/>
    </location>
</feature>
<dbReference type="PANTHER" id="PTHR30619">
    <property type="entry name" value="DNA INTERNALIZATION/COMPETENCE PROTEIN COMEC/REC2"/>
    <property type="match status" value="1"/>
</dbReference>
<feature type="domain" description="DUF4131" evidence="9">
    <location>
        <begin position="58"/>
        <end position="199"/>
    </location>
</feature>
<dbReference type="GO" id="GO:0005886">
    <property type="term" value="C:plasma membrane"/>
    <property type="evidence" value="ECO:0007669"/>
    <property type="project" value="UniProtKB-SubCell"/>
</dbReference>
<dbReference type="AlphaFoldDB" id="A0A4V2WM75"/>
<protein>
    <submittedName>
        <fullName evidence="10">ComEC family competence protein</fullName>
    </submittedName>
</protein>
<dbReference type="RefSeq" id="WP_132283689.1">
    <property type="nucleotide sequence ID" value="NZ_SKBM01000001.1"/>
</dbReference>
<comment type="subcellular location">
    <subcellularLocation>
        <location evidence="1">Cell membrane</location>
        <topology evidence="1">Multi-pass membrane protein</topology>
    </subcellularLocation>
</comment>
<feature type="transmembrane region" description="Helical" evidence="7">
    <location>
        <begin position="59"/>
        <end position="75"/>
    </location>
</feature>
<sequence length="715" mass="73241">MALSLPGSGTDAPGRLWPAGLAALDLLAAERSRLAPWLAVALGAGVLAYFGLPEEPSPALAWLAPPLVALALLAATRRPLLGWVLGLVAAALLGFAAVALGATRQPPMPDLPRGATIVSGRIAAVELLPEGRRVTLEAPSLDGGAPLARRLRIRLKAGDPAAPRPGDQIRLRALVRPPAPPTYPGAWDFQRAAWFSGLGGSGFAIGRAEVVPAGQGVPVLAALRTGIEARVAVALPGAAGAVAQALLTGGQSAIPAADLAAMRDSGLAHLLSVSGLHIAIVMGVSFASLRLLLALVPCLALRLPVKAVAAVAALGVGGLYMLLTGGAVPMQRSFAMAALATLALLTGRRALSLRAWALAVAAVLLVQPDAVLGASFQMSFAAVLALIAGWEWLRPRLPRAAGGGARWQRRLALAGFGIAATSVLAGAATTPFGLYHFGRLQLYGVAANALAVPLTSVLVMPAGMAAVALMPFGLEALALLPMGWGVEAVLAVARWVAGWPGAAMAVPPIPAWGLGLCAFGLLWLCLWGSAWRLAGVPLLALGLLSGAWQRPPDLLVSADAKLIGLWAGEGLAVQRLSGASGLTRENWLRLFAVTRAEALPRQGDVAEGRIACTAGACLLDPGAGRPRAVLLRGDPPAEACARAAVVVSAEPVRGRCAAQVIDRFAVWRNGAHAVWLEPGGVRVVSDRAARGRRPWVPPVPVPRGLPSTDPPAPVE</sequence>
<evidence type="ECO:0000256" key="5">
    <source>
        <dbReference type="ARBA" id="ARBA00023136"/>
    </source>
</evidence>
<organism evidence="10 11">
    <name type="scientific">Roseicella aquatilis</name>
    <dbReference type="NCBI Taxonomy" id="2527868"/>
    <lineage>
        <taxon>Bacteria</taxon>
        <taxon>Pseudomonadati</taxon>
        <taxon>Pseudomonadota</taxon>
        <taxon>Alphaproteobacteria</taxon>
        <taxon>Acetobacterales</taxon>
        <taxon>Roseomonadaceae</taxon>
        <taxon>Roseicella</taxon>
    </lineage>
</organism>
<keyword evidence="4 7" id="KW-1133">Transmembrane helix</keyword>
<keyword evidence="11" id="KW-1185">Reference proteome</keyword>
<proteinExistence type="predicted"/>
<evidence type="ECO:0000256" key="1">
    <source>
        <dbReference type="ARBA" id="ARBA00004651"/>
    </source>
</evidence>
<dbReference type="EMBL" id="SKBM01000001">
    <property type="protein sequence ID" value="TCZ66720.1"/>
    <property type="molecule type" value="Genomic_DNA"/>
</dbReference>
<evidence type="ECO:0000313" key="10">
    <source>
        <dbReference type="EMBL" id="TCZ66720.1"/>
    </source>
</evidence>
<dbReference type="PANTHER" id="PTHR30619:SF1">
    <property type="entry name" value="RECOMBINATION PROTEIN 2"/>
    <property type="match status" value="1"/>
</dbReference>
<feature type="transmembrane region" description="Helical" evidence="7">
    <location>
        <begin position="509"/>
        <end position="527"/>
    </location>
</feature>
<evidence type="ECO:0000259" key="9">
    <source>
        <dbReference type="Pfam" id="PF13567"/>
    </source>
</evidence>
<feature type="transmembrane region" description="Helical" evidence="7">
    <location>
        <begin position="34"/>
        <end position="52"/>
    </location>
</feature>
<feature type="region of interest" description="Disordered" evidence="6">
    <location>
        <begin position="692"/>
        <end position="715"/>
    </location>
</feature>